<dbReference type="AlphaFoldDB" id="A0A073K3F2"/>
<dbReference type="eggNOG" id="COG0491">
    <property type="taxonomic scope" value="Bacteria"/>
</dbReference>
<dbReference type="GO" id="GO:0016787">
    <property type="term" value="F:hydrolase activity"/>
    <property type="evidence" value="ECO:0007669"/>
    <property type="project" value="UniProtKB-KW"/>
</dbReference>
<proteinExistence type="predicted"/>
<dbReference type="OrthoDB" id="2971563at2"/>
<dbReference type="STRING" id="574376.BAMA_10040"/>
<dbReference type="PANTHER" id="PTHR42951">
    <property type="entry name" value="METALLO-BETA-LACTAMASE DOMAIN-CONTAINING"/>
    <property type="match status" value="1"/>
</dbReference>
<gene>
    <name evidence="2" type="ORF">BAMA_10040</name>
</gene>
<sequence>MTVIHRMEIPVPFAVETVNVFLVEGDTLTLIDTGTNTEAAKQALEEQLQKLGYTISDIETVVITHHHADHCGLLNVFSEGVKIIGHPWNEPWITQDPQFLKGYETFLFEMALQFGVPEAFLKYGSSLMQTLTYSCKRSLTHTVREGDHIDALPEFTVIETPGHASTHISLYRESDGLLIGGDVLIGHISSNPLLEPPYERETERAKPLLQYNKTLERLASMNISRVLSGHGEDVVNVKELVHERLQKQETRALKVLSLLKEKPMTVFEVCVKLFPVLYKKELSLTLSETVGQLDFLAYNGQVMIDKSSQQWIYYAK</sequence>
<evidence type="ECO:0000313" key="3">
    <source>
        <dbReference type="Proteomes" id="UP000027822"/>
    </source>
</evidence>
<organism evidence="2 3">
    <name type="scientific">Bacillus manliponensis</name>
    <dbReference type="NCBI Taxonomy" id="574376"/>
    <lineage>
        <taxon>Bacteria</taxon>
        <taxon>Bacillati</taxon>
        <taxon>Bacillota</taxon>
        <taxon>Bacilli</taxon>
        <taxon>Bacillales</taxon>
        <taxon>Bacillaceae</taxon>
        <taxon>Bacillus</taxon>
        <taxon>Bacillus cereus group</taxon>
    </lineage>
</organism>
<dbReference type="Proteomes" id="UP000027822">
    <property type="component" value="Unassembled WGS sequence"/>
</dbReference>
<dbReference type="InterPro" id="IPR001279">
    <property type="entry name" value="Metallo-B-lactamas"/>
</dbReference>
<reference evidence="2 3" key="1">
    <citation type="submission" date="2014-06" db="EMBL/GenBank/DDBJ databases">
        <title>Draft genome sequence of Bacillus manliponensis JCM 15802 (MCCC 1A00708).</title>
        <authorList>
            <person name="Lai Q."/>
            <person name="Liu Y."/>
            <person name="Shao Z."/>
        </authorList>
    </citation>
    <scope>NUCLEOTIDE SEQUENCE [LARGE SCALE GENOMIC DNA]</scope>
    <source>
        <strain evidence="2 3">JCM 15802</strain>
    </source>
</reference>
<dbReference type="SMART" id="SM00849">
    <property type="entry name" value="Lactamase_B"/>
    <property type="match status" value="1"/>
</dbReference>
<name>A0A073K3F2_9BACI</name>
<evidence type="ECO:0000259" key="1">
    <source>
        <dbReference type="SMART" id="SM00849"/>
    </source>
</evidence>
<dbReference type="SUPFAM" id="SSF56281">
    <property type="entry name" value="Metallo-hydrolase/oxidoreductase"/>
    <property type="match status" value="1"/>
</dbReference>
<dbReference type="InterPro" id="IPR036866">
    <property type="entry name" value="RibonucZ/Hydroxyglut_hydro"/>
</dbReference>
<dbReference type="PANTHER" id="PTHR42951:SF21">
    <property type="entry name" value="METALLO-HYDROLASE YQJP-RELATED"/>
    <property type="match status" value="1"/>
</dbReference>
<dbReference type="Pfam" id="PF00753">
    <property type="entry name" value="Lactamase_B"/>
    <property type="match status" value="1"/>
</dbReference>
<dbReference type="Gene3D" id="3.60.15.10">
    <property type="entry name" value="Ribonuclease Z/Hydroxyacylglutathione hydrolase-like"/>
    <property type="match status" value="1"/>
</dbReference>
<keyword evidence="3" id="KW-1185">Reference proteome</keyword>
<evidence type="ECO:0000313" key="2">
    <source>
        <dbReference type="EMBL" id="KEK21121.1"/>
    </source>
</evidence>
<keyword evidence="2" id="KW-0378">Hydrolase</keyword>
<dbReference type="EMBL" id="JOTN01000002">
    <property type="protein sequence ID" value="KEK21121.1"/>
    <property type="molecule type" value="Genomic_DNA"/>
</dbReference>
<dbReference type="RefSeq" id="WP_034636095.1">
    <property type="nucleotide sequence ID" value="NZ_CBCSJC010000001.1"/>
</dbReference>
<dbReference type="InterPro" id="IPR050855">
    <property type="entry name" value="NDM-1-like"/>
</dbReference>
<comment type="caution">
    <text evidence="2">The sequence shown here is derived from an EMBL/GenBank/DDBJ whole genome shotgun (WGS) entry which is preliminary data.</text>
</comment>
<feature type="domain" description="Metallo-beta-lactamase" evidence="1">
    <location>
        <begin position="17"/>
        <end position="230"/>
    </location>
</feature>
<protein>
    <submittedName>
        <fullName evidence="2">Hydrolase</fullName>
    </submittedName>
</protein>
<accession>A0A073K3F2</accession>